<feature type="domain" description="Fumarylacetoacetase-like C-terminal" evidence="1">
    <location>
        <begin position="97"/>
        <end position="306"/>
    </location>
</feature>
<dbReference type="Gene3D" id="3.90.850.10">
    <property type="entry name" value="Fumarylacetoacetase-like, C-terminal domain"/>
    <property type="match status" value="1"/>
</dbReference>
<dbReference type="InterPro" id="IPR011234">
    <property type="entry name" value="Fumarylacetoacetase-like_C"/>
</dbReference>
<organism evidence="2 3">
    <name type="scientific">Lutimaribacter marinistellae</name>
    <dbReference type="NCBI Taxonomy" id="1820329"/>
    <lineage>
        <taxon>Bacteria</taxon>
        <taxon>Pseudomonadati</taxon>
        <taxon>Pseudomonadota</taxon>
        <taxon>Alphaproteobacteria</taxon>
        <taxon>Rhodobacterales</taxon>
        <taxon>Roseobacteraceae</taxon>
        <taxon>Lutimaribacter</taxon>
    </lineage>
</organism>
<dbReference type="InterPro" id="IPR036663">
    <property type="entry name" value="Fumarylacetoacetase_C_sf"/>
</dbReference>
<dbReference type="PANTHER" id="PTHR43211">
    <property type="entry name" value="FUMARYLACETOACETATE HYDROLASE"/>
    <property type="match status" value="1"/>
</dbReference>
<keyword evidence="2" id="KW-0378">Hydrolase</keyword>
<sequence length="308" mass="33875">MRLGTVAFEGRELVVAALDDNRLLDLHLAAEVNGADCAMFVDMMSVIYGGDEALSLARFLVDAAEDRCILLSEEVTFCPPLLPVQYRDCLVFEEHLKNSFAQAEKMTGRPFDIPKVWYRQPIYYKGNRLSFIGHGQDVIWPDYAEFLDIELELAIVIGKKGKNIRPEEAADHIFGYTILNDVSARDAQMAEMPGQLGPAKGKDFDTGNILGPFILTSDEVSHPVALDMEARVNGERWGGGNSRSMQHDFGAILAHISASETLYPGEVIGSGTVGTGCGLEIGKRLAPGDRFELQIERIGTLANRIVKE</sequence>
<gene>
    <name evidence="2" type="ORF">ACFORG_11210</name>
</gene>
<evidence type="ECO:0000313" key="2">
    <source>
        <dbReference type="EMBL" id="MFC3614331.1"/>
    </source>
</evidence>
<evidence type="ECO:0000259" key="1">
    <source>
        <dbReference type="Pfam" id="PF01557"/>
    </source>
</evidence>
<name>A0ABV7TG76_9RHOB</name>
<dbReference type="Pfam" id="PF01557">
    <property type="entry name" value="FAA_hydrolase"/>
    <property type="match status" value="1"/>
</dbReference>
<reference evidence="3" key="1">
    <citation type="journal article" date="2019" name="Int. J. Syst. Evol. Microbiol.">
        <title>The Global Catalogue of Microorganisms (GCM) 10K type strain sequencing project: providing services to taxonomists for standard genome sequencing and annotation.</title>
        <authorList>
            <consortium name="The Broad Institute Genomics Platform"/>
            <consortium name="The Broad Institute Genome Sequencing Center for Infectious Disease"/>
            <person name="Wu L."/>
            <person name="Ma J."/>
        </authorList>
    </citation>
    <scope>NUCLEOTIDE SEQUENCE [LARGE SCALE GENOMIC DNA]</scope>
    <source>
        <strain evidence="3">KCTC 42911</strain>
    </source>
</reference>
<evidence type="ECO:0000313" key="3">
    <source>
        <dbReference type="Proteomes" id="UP001595629"/>
    </source>
</evidence>
<proteinExistence type="predicted"/>
<protein>
    <submittedName>
        <fullName evidence="2">Fumarylacetoacetate hydrolase family protein</fullName>
    </submittedName>
</protein>
<comment type="caution">
    <text evidence="2">The sequence shown here is derived from an EMBL/GenBank/DDBJ whole genome shotgun (WGS) entry which is preliminary data.</text>
</comment>
<dbReference type="EMBL" id="JBHRXI010000010">
    <property type="protein sequence ID" value="MFC3614331.1"/>
    <property type="molecule type" value="Genomic_DNA"/>
</dbReference>
<dbReference type="Proteomes" id="UP001595629">
    <property type="component" value="Unassembled WGS sequence"/>
</dbReference>
<dbReference type="GO" id="GO:0016787">
    <property type="term" value="F:hydrolase activity"/>
    <property type="evidence" value="ECO:0007669"/>
    <property type="project" value="UniProtKB-KW"/>
</dbReference>
<keyword evidence="3" id="KW-1185">Reference proteome</keyword>
<dbReference type="RefSeq" id="WP_386735535.1">
    <property type="nucleotide sequence ID" value="NZ_JBHRXI010000010.1"/>
</dbReference>
<dbReference type="SUPFAM" id="SSF56529">
    <property type="entry name" value="FAH"/>
    <property type="match status" value="1"/>
</dbReference>
<dbReference type="PANTHER" id="PTHR43211:SF1">
    <property type="entry name" value="BLL6422 PROTEIN"/>
    <property type="match status" value="1"/>
</dbReference>
<accession>A0ABV7TG76</accession>